<keyword evidence="2 3" id="KW-0539">Nucleus</keyword>
<sequence length="172" mass="19546">MMNIATAMETSSLHRLGLNKTKYQRSMHHQTGDYKSFASKLIQSKKKQSALPMKLSENPKSHLAHEAGEIKQNLNKPNIFCKFMLANAKGLLLAKEETSICVDTLALLISFPISSTAPETRRILERLSYLTTHKDHKICNLASALLHHWRQSIRDQQLTKMPVKLKEKKLGL</sequence>
<dbReference type="Proteomes" id="UP000030689">
    <property type="component" value="Unassembled WGS sequence"/>
</dbReference>
<dbReference type="AlphaFoldDB" id="V4KQE5"/>
<gene>
    <name evidence="5" type="ORF">EUTSA_v10023971mg</name>
</gene>
<proteinExistence type="predicted"/>
<evidence type="ECO:0000313" key="5">
    <source>
        <dbReference type="EMBL" id="ESQ29558.1"/>
    </source>
</evidence>
<keyword evidence="6" id="KW-1185">Reference proteome</keyword>
<name>V4KQE5_EUTSA</name>
<dbReference type="PANTHER" id="PTHR31995:SF7">
    <property type="entry name" value="TRANSCRIPTION ELONGATION FACTOR (TFIIS) FAMILY PROTEIN"/>
    <property type="match status" value="1"/>
</dbReference>
<dbReference type="InterPro" id="IPR035441">
    <property type="entry name" value="TFIIS/LEDGF_dom_sf"/>
</dbReference>
<evidence type="ECO:0000259" key="4">
    <source>
        <dbReference type="PROSITE" id="PS51319"/>
    </source>
</evidence>
<dbReference type="SMART" id="SM00509">
    <property type="entry name" value="TFS2N"/>
    <property type="match status" value="1"/>
</dbReference>
<evidence type="ECO:0000256" key="3">
    <source>
        <dbReference type="PROSITE-ProRule" id="PRU00649"/>
    </source>
</evidence>
<dbReference type="PROSITE" id="PS51319">
    <property type="entry name" value="TFIIS_N"/>
    <property type="match status" value="1"/>
</dbReference>
<evidence type="ECO:0000256" key="1">
    <source>
        <dbReference type="ARBA" id="ARBA00004123"/>
    </source>
</evidence>
<accession>V4KQE5</accession>
<dbReference type="OMA" id="MMNIATA"/>
<feature type="domain" description="TFIIS N-terminal" evidence="4">
    <location>
        <begin position="83"/>
        <end position="156"/>
    </location>
</feature>
<organism evidence="5 6">
    <name type="scientific">Eutrema salsugineum</name>
    <name type="common">Saltwater cress</name>
    <name type="synonym">Sisymbrium salsugineum</name>
    <dbReference type="NCBI Taxonomy" id="72664"/>
    <lineage>
        <taxon>Eukaryota</taxon>
        <taxon>Viridiplantae</taxon>
        <taxon>Streptophyta</taxon>
        <taxon>Embryophyta</taxon>
        <taxon>Tracheophyta</taxon>
        <taxon>Spermatophyta</taxon>
        <taxon>Magnoliopsida</taxon>
        <taxon>eudicotyledons</taxon>
        <taxon>Gunneridae</taxon>
        <taxon>Pentapetalae</taxon>
        <taxon>rosids</taxon>
        <taxon>malvids</taxon>
        <taxon>Brassicales</taxon>
        <taxon>Brassicaceae</taxon>
        <taxon>Eutremeae</taxon>
        <taxon>Eutrema</taxon>
    </lineage>
</organism>
<dbReference type="GO" id="GO:0005634">
    <property type="term" value="C:nucleus"/>
    <property type="evidence" value="ECO:0007669"/>
    <property type="project" value="UniProtKB-SubCell"/>
</dbReference>
<dbReference type="SUPFAM" id="SSF47676">
    <property type="entry name" value="Conserved domain common to transcription factors TFIIS, elongin A, CRSP70"/>
    <property type="match status" value="1"/>
</dbReference>
<reference evidence="5 6" key="1">
    <citation type="journal article" date="2013" name="Front. Plant Sci.">
        <title>The Reference Genome of the Halophytic Plant Eutrema salsugineum.</title>
        <authorList>
            <person name="Yang R."/>
            <person name="Jarvis D.E."/>
            <person name="Chen H."/>
            <person name="Beilstein M.A."/>
            <person name="Grimwood J."/>
            <person name="Jenkins J."/>
            <person name="Shu S."/>
            <person name="Prochnik S."/>
            <person name="Xin M."/>
            <person name="Ma C."/>
            <person name="Schmutz J."/>
            <person name="Wing R.A."/>
            <person name="Mitchell-Olds T."/>
            <person name="Schumaker K.S."/>
            <person name="Wang X."/>
        </authorList>
    </citation>
    <scope>NUCLEOTIDE SEQUENCE [LARGE SCALE GENOMIC DNA]</scope>
</reference>
<dbReference type="InterPro" id="IPR003617">
    <property type="entry name" value="TFIIS/CRSP70_N_sub"/>
</dbReference>
<dbReference type="EMBL" id="KI517881">
    <property type="protein sequence ID" value="ESQ29558.1"/>
    <property type="molecule type" value="Genomic_DNA"/>
</dbReference>
<dbReference type="InterPro" id="IPR017923">
    <property type="entry name" value="TFIIS_N"/>
</dbReference>
<dbReference type="PANTHER" id="PTHR31995">
    <property type="entry name" value="TRANSCRIPTION FACTOR IIS FAMILY PROTEIN-RELATED"/>
    <property type="match status" value="1"/>
</dbReference>
<evidence type="ECO:0000313" key="6">
    <source>
        <dbReference type="Proteomes" id="UP000030689"/>
    </source>
</evidence>
<protein>
    <recommendedName>
        <fullName evidence="4">TFIIS N-terminal domain-containing protein</fullName>
    </recommendedName>
</protein>
<dbReference type="STRING" id="72664.V4KQE5"/>
<dbReference type="Gramene" id="ESQ29558">
    <property type="protein sequence ID" value="ESQ29558"/>
    <property type="gene ID" value="EUTSA_v10023971mg"/>
</dbReference>
<comment type="subcellular location">
    <subcellularLocation>
        <location evidence="1 3">Nucleus</location>
    </subcellularLocation>
</comment>
<dbReference type="KEGG" id="eus:EUTSA_v10023971mg"/>
<evidence type="ECO:0000256" key="2">
    <source>
        <dbReference type="ARBA" id="ARBA00023242"/>
    </source>
</evidence>